<comment type="similarity">
    <text evidence="2">Belongs to the ABC-4 integral membrane protein family. LolC/E subfamily.</text>
</comment>
<feature type="transmembrane region" description="Helical" evidence="7">
    <location>
        <begin position="746"/>
        <end position="770"/>
    </location>
</feature>
<feature type="domain" description="MacB-like periplasmic core" evidence="9">
    <location>
        <begin position="480"/>
        <end position="669"/>
    </location>
</feature>
<feature type="transmembrane region" description="Helical" evidence="7">
    <location>
        <begin position="348"/>
        <end position="369"/>
    </location>
</feature>
<evidence type="ECO:0000256" key="4">
    <source>
        <dbReference type="ARBA" id="ARBA00022692"/>
    </source>
</evidence>
<dbReference type="InterPro" id="IPR051447">
    <property type="entry name" value="Lipoprotein-release_system"/>
</dbReference>
<gene>
    <name evidence="10" type="ORF">SAMN02745158_02444</name>
</gene>
<feature type="transmembrane region" description="Helical" evidence="7">
    <location>
        <begin position="790"/>
        <end position="812"/>
    </location>
</feature>
<evidence type="ECO:0000256" key="5">
    <source>
        <dbReference type="ARBA" id="ARBA00022989"/>
    </source>
</evidence>
<feature type="domain" description="ABC3 transporter permease C-terminal" evidence="8">
    <location>
        <begin position="256"/>
        <end position="376"/>
    </location>
</feature>
<evidence type="ECO:0000313" key="10">
    <source>
        <dbReference type="EMBL" id="SHF07650.1"/>
    </source>
</evidence>
<dbReference type="InterPro" id="IPR003838">
    <property type="entry name" value="ABC3_permease_C"/>
</dbReference>
<evidence type="ECO:0000313" key="11">
    <source>
        <dbReference type="Proteomes" id="UP000184245"/>
    </source>
</evidence>
<evidence type="ECO:0000256" key="1">
    <source>
        <dbReference type="ARBA" id="ARBA00004651"/>
    </source>
</evidence>
<evidence type="ECO:0000256" key="3">
    <source>
        <dbReference type="ARBA" id="ARBA00022475"/>
    </source>
</evidence>
<sequence>MKIIVKYMLTNVKERRTRTAVMLLSVILSSALLFVSCSISASYESAQRKMARGIYGNAAAVVRPAEEGECADSTLIPDLPTVGATAGILKGSSLYHEDGYYESVDLVAADLNQLDNINKPRLADGGELSDLSPGQIVLPDRFASKYRIQRGDTVTLRVNGNPEHFTVAEIAAYDTLFLRQTRGATALLSLPDLARILGKTTGYSEILVKPAEGVTREALIADLKEALPEDICEVSEAADEAQIEAGARQKSMPFFLISFFAMTMSVFIIYSSYKVITLERLPVIGTFRSIGATRRTVTGILLLESLLYGGIGGLLGIPAGILVLRLILRGMGSSLSGGIEIPAVCPPLGIFLSLSAAVTVSLLSAWIPASRAGRLPVKEVVLGKTEEKTRPVRLTVGIGTALFLVSAALPRLVSGTMGYAAGVFSLLGLIAAAILVISLFADLCAMGLERLYGLLFGNEGRLAARNIRGNKSIAQNITLLFISISAVIAIQVVGDFVTAYITDVFRDAELEGFADGSMDREFVQKVEQMEGIRSVVPVYVYNNEITADQTPLSRAEATDNLEVYSSMFGLAYTEKGMETEAAAAFREKRAVILSEEWLKQRNLSLGDTLTLSNGGASYPYTVAGSFKSRATDVEAILPASCAVSDFGKERYGLLAYTARDPDGIMVQIRDLFGETPNWSRTTEEFNQDALSTVEAFLQPMHSMTYFILLLAAAGVINNLLIHYIQNRRTAAMYRSVGQSRRQYTKMTLIEGFSAGLLGAAAAVAVSYMEIQTIFLVAGPKIAMQPRLEASVFLTAGAMGIAVNMAGCLVPLIKNKKMKIVEEITFE</sequence>
<accession>A0A1M4YPE8</accession>
<feature type="transmembrane region" description="Helical" evidence="7">
    <location>
        <begin position="419"/>
        <end position="441"/>
    </location>
</feature>
<evidence type="ECO:0000259" key="8">
    <source>
        <dbReference type="Pfam" id="PF02687"/>
    </source>
</evidence>
<dbReference type="AlphaFoldDB" id="A0A1M4YPE8"/>
<dbReference type="PANTHER" id="PTHR30489:SF0">
    <property type="entry name" value="LIPOPROTEIN-RELEASING SYSTEM TRANSMEMBRANE PROTEIN LOLE"/>
    <property type="match status" value="1"/>
</dbReference>
<keyword evidence="4 7" id="KW-0812">Transmembrane</keyword>
<feature type="transmembrane region" description="Helical" evidence="7">
    <location>
        <begin position="477"/>
        <end position="501"/>
    </location>
</feature>
<dbReference type="RefSeq" id="WP_207650936.1">
    <property type="nucleotide sequence ID" value="NZ_FQVI01000012.1"/>
</dbReference>
<dbReference type="Proteomes" id="UP000184245">
    <property type="component" value="Unassembled WGS sequence"/>
</dbReference>
<evidence type="ECO:0000256" key="6">
    <source>
        <dbReference type="ARBA" id="ARBA00023136"/>
    </source>
</evidence>
<dbReference type="STRING" id="1122155.SAMN02745158_02444"/>
<dbReference type="GO" id="GO:0098797">
    <property type="term" value="C:plasma membrane protein complex"/>
    <property type="evidence" value="ECO:0007669"/>
    <property type="project" value="TreeGrafter"/>
</dbReference>
<organism evidence="10 11">
    <name type="scientific">Lactonifactor longoviformis DSM 17459</name>
    <dbReference type="NCBI Taxonomy" id="1122155"/>
    <lineage>
        <taxon>Bacteria</taxon>
        <taxon>Bacillati</taxon>
        <taxon>Bacillota</taxon>
        <taxon>Clostridia</taxon>
        <taxon>Eubacteriales</taxon>
        <taxon>Clostridiaceae</taxon>
        <taxon>Lactonifactor</taxon>
    </lineage>
</organism>
<comment type="subcellular location">
    <subcellularLocation>
        <location evidence="1">Cell membrane</location>
        <topology evidence="1">Multi-pass membrane protein</topology>
    </subcellularLocation>
</comment>
<keyword evidence="3" id="KW-1003">Cell membrane</keyword>
<dbReference type="EMBL" id="FQVI01000012">
    <property type="protein sequence ID" value="SHF07650.1"/>
    <property type="molecule type" value="Genomic_DNA"/>
</dbReference>
<keyword evidence="5 7" id="KW-1133">Transmembrane helix</keyword>
<feature type="transmembrane region" description="Helical" evidence="7">
    <location>
        <begin position="394"/>
        <end position="413"/>
    </location>
</feature>
<protein>
    <submittedName>
        <fullName evidence="10">ABC-type transport system, involved in lipoprotein release, permease component</fullName>
    </submittedName>
</protein>
<proteinExistence type="inferred from homology"/>
<dbReference type="Pfam" id="PF12704">
    <property type="entry name" value="MacB_PCD"/>
    <property type="match status" value="1"/>
</dbReference>
<evidence type="ECO:0000259" key="9">
    <source>
        <dbReference type="Pfam" id="PF12704"/>
    </source>
</evidence>
<name>A0A1M4YPE8_9CLOT</name>
<dbReference type="Pfam" id="PF02687">
    <property type="entry name" value="FtsX"/>
    <property type="match status" value="2"/>
</dbReference>
<evidence type="ECO:0000256" key="2">
    <source>
        <dbReference type="ARBA" id="ARBA00005236"/>
    </source>
</evidence>
<keyword evidence="11" id="KW-1185">Reference proteome</keyword>
<dbReference type="GO" id="GO:0044874">
    <property type="term" value="P:lipoprotein localization to outer membrane"/>
    <property type="evidence" value="ECO:0007669"/>
    <property type="project" value="TreeGrafter"/>
</dbReference>
<reference evidence="10 11" key="1">
    <citation type="submission" date="2016-11" db="EMBL/GenBank/DDBJ databases">
        <authorList>
            <person name="Jaros S."/>
            <person name="Januszkiewicz K."/>
            <person name="Wedrychowicz H."/>
        </authorList>
    </citation>
    <scope>NUCLEOTIDE SEQUENCE [LARGE SCALE GENOMIC DNA]</scope>
    <source>
        <strain evidence="10 11">DSM 17459</strain>
    </source>
</reference>
<dbReference type="PANTHER" id="PTHR30489">
    <property type="entry name" value="LIPOPROTEIN-RELEASING SYSTEM TRANSMEMBRANE PROTEIN LOLE"/>
    <property type="match status" value="1"/>
</dbReference>
<keyword evidence="10" id="KW-0449">Lipoprotein</keyword>
<feature type="transmembrane region" description="Helical" evidence="7">
    <location>
        <begin position="703"/>
        <end position="725"/>
    </location>
</feature>
<feature type="transmembrane region" description="Helical" evidence="7">
    <location>
        <begin position="252"/>
        <end position="270"/>
    </location>
</feature>
<dbReference type="InterPro" id="IPR025857">
    <property type="entry name" value="MacB_PCD"/>
</dbReference>
<feature type="domain" description="ABC3 transporter permease C-terminal" evidence="8">
    <location>
        <begin position="703"/>
        <end position="817"/>
    </location>
</feature>
<feature type="transmembrane region" description="Helical" evidence="7">
    <location>
        <begin position="305"/>
        <end position="328"/>
    </location>
</feature>
<keyword evidence="6 7" id="KW-0472">Membrane</keyword>
<evidence type="ECO:0000256" key="7">
    <source>
        <dbReference type="SAM" id="Phobius"/>
    </source>
</evidence>